<dbReference type="WBParaSite" id="Csp11.Scaffold538.g3336.t1">
    <property type="protein sequence ID" value="Csp11.Scaffold538.g3336.t1"/>
    <property type="gene ID" value="Csp11.Scaffold538.g3336"/>
</dbReference>
<dbReference type="STRING" id="1561998.A0A1I7T843"/>
<protein>
    <submittedName>
        <fullName evidence="2">H15 domain-containing protein</fullName>
    </submittedName>
</protein>
<sequence length="243" mass="27433">MLLHDHVASLTNIISFLKQALLASSAKTVVEKVNAVVPEVPAMPDPAKPLPLPYTAQTTAIQFPTNNATNTLSIASSKNKTTSADPFDIAKKAATLLDKSSRAVIERMTDNPADPSQDNNQFTFFQALATRHNLPAPTKIHRHQCQSKFRPLKVQFNSSIERDLFIRGFNNAMKSEDTLNKMSPKPRIRRDLTTEELEKLRESRKFVYEENLKAGVSLYLMDDISYKKNTKPRPKKKKNSPRR</sequence>
<keyword evidence="1" id="KW-1185">Reference proteome</keyword>
<dbReference type="AlphaFoldDB" id="A0A1I7T843"/>
<reference evidence="2" key="1">
    <citation type="submission" date="2016-11" db="UniProtKB">
        <authorList>
            <consortium name="WormBaseParasite"/>
        </authorList>
    </citation>
    <scope>IDENTIFICATION</scope>
</reference>
<dbReference type="eggNOG" id="KOG1075">
    <property type="taxonomic scope" value="Eukaryota"/>
</dbReference>
<organism evidence="1 2">
    <name type="scientific">Caenorhabditis tropicalis</name>
    <dbReference type="NCBI Taxonomy" id="1561998"/>
    <lineage>
        <taxon>Eukaryota</taxon>
        <taxon>Metazoa</taxon>
        <taxon>Ecdysozoa</taxon>
        <taxon>Nematoda</taxon>
        <taxon>Chromadorea</taxon>
        <taxon>Rhabditida</taxon>
        <taxon>Rhabditina</taxon>
        <taxon>Rhabditomorpha</taxon>
        <taxon>Rhabditoidea</taxon>
        <taxon>Rhabditidae</taxon>
        <taxon>Peloderinae</taxon>
        <taxon>Caenorhabditis</taxon>
    </lineage>
</organism>
<evidence type="ECO:0000313" key="1">
    <source>
        <dbReference type="Proteomes" id="UP000095282"/>
    </source>
</evidence>
<dbReference type="Proteomes" id="UP000095282">
    <property type="component" value="Unplaced"/>
</dbReference>
<evidence type="ECO:0000313" key="2">
    <source>
        <dbReference type="WBParaSite" id="Csp11.Scaffold538.g3336.t1"/>
    </source>
</evidence>
<proteinExistence type="predicted"/>
<accession>A0A1I7T843</accession>
<name>A0A1I7T843_9PELO</name>